<dbReference type="PATRIC" id="fig|762836.4.peg.5464"/>
<accession>A0A1E7W4Q1</accession>
<dbReference type="Proteomes" id="UP000175989">
    <property type="component" value="Unassembled WGS sequence"/>
</dbReference>
<dbReference type="InterPro" id="IPR036116">
    <property type="entry name" value="FN3_sf"/>
</dbReference>
<comment type="caution">
    <text evidence="1">The sequence shown here is derived from an EMBL/GenBank/DDBJ whole genome shotgun (WGS) entry which is preliminary data.</text>
</comment>
<dbReference type="RefSeq" id="WP_070252252.1">
    <property type="nucleotide sequence ID" value="NZ_LROM01000156.1"/>
</dbReference>
<evidence type="ECO:0000313" key="1">
    <source>
        <dbReference type="EMBL" id="OEZ90712.1"/>
    </source>
</evidence>
<sequence>MTIRLLKPYAQRPVNAITTFPASVEAGLIAAGKATADLTGGVQYFAPRPGLVLQAKQIAVGTVALQAEEQTTVTLPEGQVLLVTGAASTVGSVSRAGSADTWAVAAGALAAIGPYAGPQRLSIACITGAITASVREAVLAATGAAVATISGTGIVGQPLTATLPAGVVGTLQFTKALKAAPFTKSNISGAVANAVNSLSYTVQSGDALYNIGCDASSTVSSSNVISAQAGAQTAPGQPAKPVLTAMAGAVSVAWTPGAAGSTATTSNIWTDINGNVTQLTMNPQTITAAAGTPYTGTVTTLNAQGAGPASVQADAVTPTAPVSADMSWLFKNVLFGSSTFAAQVGMHNPGRQSILFHNDTPYWGQYILASAPNNDYNQPTGTWVDVPPNAQVLVTDSGKPYVRGKAFAITGITSDGTTATVTTAAAHNLATGSSVRIQEVTPSGYNGAFPNITVTGANTFTYPLAASLAAATAPGTWAGRPLTGFTVQTKAIK</sequence>
<dbReference type="SUPFAM" id="SSF49265">
    <property type="entry name" value="Fibronectin type III"/>
    <property type="match status" value="1"/>
</dbReference>
<organism evidence="1 2">
    <name type="scientific">Duganella phyllosphaerae</name>
    <dbReference type="NCBI Taxonomy" id="762836"/>
    <lineage>
        <taxon>Bacteria</taxon>
        <taxon>Pseudomonadati</taxon>
        <taxon>Pseudomonadota</taxon>
        <taxon>Betaproteobacteria</taxon>
        <taxon>Burkholderiales</taxon>
        <taxon>Oxalobacteraceae</taxon>
        <taxon>Telluria group</taxon>
        <taxon>Duganella</taxon>
    </lineage>
</organism>
<evidence type="ECO:0000313" key="2">
    <source>
        <dbReference type="Proteomes" id="UP000175989"/>
    </source>
</evidence>
<gene>
    <name evidence="1" type="ORF">DUPY_53190</name>
</gene>
<proteinExistence type="predicted"/>
<dbReference type="OrthoDB" id="8768553at2"/>
<reference evidence="2" key="1">
    <citation type="journal article" date="2016" name="Front. Microbiol.">
        <title>Molecular Keys to the Janthinobacterium and Duganella spp. Interaction with the Plant Pathogen Fusarium graminearum.</title>
        <authorList>
            <person name="Haack F.S."/>
            <person name="Poehlein A."/>
            <person name="Kroger C."/>
            <person name="Voigt C.A."/>
            <person name="Piepenbring M."/>
            <person name="Bode H.B."/>
            <person name="Daniel R."/>
            <person name="Schafer W."/>
            <person name="Streit W.R."/>
        </authorList>
    </citation>
    <scope>NUCLEOTIDE SEQUENCE [LARGE SCALE GENOMIC DNA]</scope>
    <source>
        <strain evidence="2">T54</strain>
    </source>
</reference>
<keyword evidence="2" id="KW-1185">Reference proteome</keyword>
<dbReference type="Gene3D" id="2.40.30.20">
    <property type="match status" value="1"/>
</dbReference>
<dbReference type="AlphaFoldDB" id="A0A1E7W4Q1"/>
<protein>
    <submittedName>
        <fullName evidence="1">Uncharacterized protein</fullName>
    </submittedName>
</protein>
<dbReference type="InterPro" id="IPR023366">
    <property type="entry name" value="ATP_synth_asu-like_sf"/>
</dbReference>
<dbReference type="EMBL" id="LROM01000156">
    <property type="protein sequence ID" value="OEZ90712.1"/>
    <property type="molecule type" value="Genomic_DNA"/>
</dbReference>
<name>A0A1E7W4Q1_9BURK</name>